<comment type="caution">
    <text evidence="2">The sequence shown here is derived from an EMBL/GenBank/DDBJ whole genome shotgun (WGS) entry which is preliminary data.</text>
</comment>
<dbReference type="OrthoDB" id="437742at2759"/>
<dbReference type="Gene3D" id="3.30.530.20">
    <property type="match status" value="1"/>
</dbReference>
<evidence type="ECO:0000259" key="1">
    <source>
        <dbReference type="PROSITE" id="PS50195"/>
    </source>
</evidence>
<reference evidence="2 3" key="1">
    <citation type="submission" date="2016-11" db="EMBL/GenBank/DDBJ databases">
        <title>The macronuclear genome of Stentor coeruleus: a giant cell with tiny introns.</title>
        <authorList>
            <person name="Slabodnick M."/>
            <person name="Ruby J.G."/>
            <person name="Reiff S.B."/>
            <person name="Swart E.C."/>
            <person name="Gosai S."/>
            <person name="Prabakaran S."/>
            <person name="Witkowska E."/>
            <person name="Larue G.E."/>
            <person name="Fisher S."/>
            <person name="Freeman R.M."/>
            <person name="Gunawardena J."/>
            <person name="Chu W."/>
            <person name="Stover N.A."/>
            <person name="Gregory B.D."/>
            <person name="Nowacki M."/>
            <person name="Derisi J."/>
            <person name="Roy S.W."/>
            <person name="Marshall W.F."/>
            <person name="Sood P."/>
        </authorList>
    </citation>
    <scope>NUCLEOTIDE SEQUENCE [LARGE SCALE GENOMIC DNA]</scope>
    <source>
        <strain evidence="2">WM001</strain>
    </source>
</reference>
<evidence type="ECO:0000313" key="3">
    <source>
        <dbReference type="Proteomes" id="UP000187209"/>
    </source>
</evidence>
<dbReference type="Gene3D" id="3.30.1520.10">
    <property type="entry name" value="Phox-like domain"/>
    <property type="match status" value="1"/>
</dbReference>
<proteinExistence type="predicted"/>
<evidence type="ECO:0000313" key="2">
    <source>
        <dbReference type="EMBL" id="OMJ90506.1"/>
    </source>
</evidence>
<name>A0A1R2CNG2_9CILI</name>
<organism evidence="2 3">
    <name type="scientific">Stentor coeruleus</name>
    <dbReference type="NCBI Taxonomy" id="5963"/>
    <lineage>
        <taxon>Eukaryota</taxon>
        <taxon>Sar</taxon>
        <taxon>Alveolata</taxon>
        <taxon>Ciliophora</taxon>
        <taxon>Postciliodesmatophora</taxon>
        <taxon>Heterotrichea</taxon>
        <taxon>Heterotrichida</taxon>
        <taxon>Stentoridae</taxon>
        <taxon>Stentor</taxon>
    </lineage>
</organism>
<sequence>MEEFVDLSIPHTETRKKPGIFNSSYTVYQLKIILDDSYQYFLLKRYKEFRKLHDIVKETLNHEYKFPKFPGRTLNPMSAGVIIQRKCGLEKWLLVALTYKKVEIYLKDFLEIKDDYLQKTSEIQVFNEDEVVIKEFSGKINENTHCRISLLDDFDKRYFSRRRSVRGKIIEQLVATIVPLCGDDYIGSKSLDFLYKLCTSDYNRDFELFTKELVNMPIELLKKMKLDEYLLKKRFCDSQIQAFYILNVLKTQFDVKSINEILNNDSEAQEIIAKWDCQGCLKSNTRKILSVTPDWRTIHLSDLQDDMQISYRFINNQLQINAVFLIQSNFSTIINILTQPEYRKKWDLKLIEIEEIERNDDGIGLIMLYSHERTIYEFHNIVEINKSIYHTTINFHSKKFNHIKTKGILGEVNNFYKLEKIAKSDSTFSFDITDHDVTRVSSCKDFHHEVVESKFEVIKVTWKATFCEISKKMFVSDCLEETETLKHTIGRLVHLAENPLEHLEKSPKNMLLKACERKKLKKLGKVRKMSTQDDFN</sequence>
<dbReference type="InterPro" id="IPR001683">
    <property type="entry name" value="PX_dom"/>
</dbReference>
<dbReference type="Pfam" id="PF00787">
    <property type="entry name" value="PX"/>
    <property type="match status" value="1"/>
</dbReference>
<protein>
    <recommendedName>
        <fullName evidence="1">PX domain-containing protein</fullName>
    </recommendedName>
</protein>
<dbReference type="AlphaFoldDB" id="A0A1R2CNG2"/>
<gene>
    <name evidence="2" type="ORF">SteCoe_7093</name>
</gene>
<dbReference type="Proteomes" id="UP000187209">
    <property type="component" value="Unassembled WGS sequence"/>
</dbReference>
<dbReference type="InterPro" id="IPR036871">
    <property type="entry name" value="PX_dom_sf"/>
</dbReference>
<dbReference type="SUPFAM" id="SSF55961">
    <property type="entry name" value="Bet v1-like"/>
    <property type="match status" value="1"/>
</dbReference>
<dbReference type="InterPro" id="IPR023393">
    <property type="entry name" value="START-like_dom_sf"/>
</dbReference>
<dbReference type="SUPFAM" id="SSF64268">
    <property type="entry name" value="PX domain"/>
    <property type="match status" value="1"/>
</dbReference>
<feature type="domain" description="PX" evidence="1">
    <location>
        <begin position="6"/>
        <end position="133"/>
    </location>
</feature>
<dbReference type="EMBL" id="MPUH01000101">
    <property type="protein sequence ID" value="OMJ90506.1"/>
    <property type="molecule type" value="Genomic_DNA"/>
</dbReference>
<accession>A0A1R2CNG2</accession>
<keyword evidence="3" id="KW-1185">Reference proteome</keyword>
<dbReference type="GO" id="GO:0035091">
    <property type="term" value="F:phosphatidylinositol binding"/>
    <property type="evidence" value="ECO:0007669"/>
    <property type="project" value="InterPro"/>
</dbReference>
<dbReference type="PROSITE" id="PS50195">
    <property type="entry name" value="PX"/>
    <property type="match status" value="1"/>
</dbReference>